<accession>A0A814AMN8</accession>
<evidence type="ECO:0000313" key="4">
    <source>
        <dbReference type="Proteomes" id="UP000663860"/>
    </source>
</evidence>
<dbReference type="AlphaFoldDB" id="A0A814AMN8"/>
<reference evidence="2" key="1">
    <citation type="submission" date="2021-02" db="EMBL/GenBank/DDBJ databases">
        <authorList>
            <person name="Nowell W R."/>
        </authorList>
    </citation>
    <scope>NUCLEOTIDE SEQUENCE</scope>
</reference>
<evidence type="ECO:0000313" key="3">
    <source>
        <dbReference type="EMBL" id="CAF4256305.1"/>
    </source>
</evidence>
<name>A0A814AMN8_9BILA</name>
<feature type="region of interest" description="Disordered" evidence="1">
    <location>
        <begin position="1"/>
        <end position="23"/>
    </location>
</feature>
<dbReference type="Proteomes" id="UP000663860">
    <property type="component" value="Unassembled WGS sequence"/>
</dbReference>
<evidence type="ECO:0000313" key="2">
    <source>
        <dbReference type="EMBL" id="CAF0914255.1"/>
    </source>
</evidence>
<organism evidence="2 4">
    <name type="scientific">Adineta steineri</name>
    <dbReference type="NCBI Taxonomy" id="433720"/>
    <lineage>
        <taxon>Eukaryota</taxon>
        <taxon>Metazoa</taxon>
        <taxon>Spiralia</taxon>
        <taxon>Gnathifera</taxon>
        <taxon>Rotifera</taxon>
        <taxon>Eurotatoria</taxon>
        <taxon>Bdelloidea</taxon>
        <taxon>Adinetida</taxon>
        <taxon>Adinetidae</taxon>
        <taxon>Adineta</taxon>
    </lineage>
</organism>
<protein>
    <submittedName>
        <fullName evidence="2">Uncharacterized protein</fullName>
    </submittedName>
</protein>
<gene>
    <name evidence="2" type="ORF">IZO911_LOCUS12950</name>
    <name evidence="3" type="ORF">KXQ929_LOCUS43093</name>
</gene>
<feature type="region of interest" description="Disordered" evidence="1">
    <location>
        <begin position="74"/>
        <end position="125"/>
    </location>
</feature>
<dbReference type="EMBL" id="CAJOBB010011126">
    <property type="protein sequence ID" value="CAF4256305.1"/>
    <property type="molecule type" value="Genomic_DNA"/>
</dbReference>
<sequence>MNQQSSPNQNDQLSSPTNSFLQQRPSFQITERRNSINSSFRTFTPVAFFHHSVRNNEIRLQNNFMGMERRALAIATAPRRKRDDDDDDDDKEDIQQQKNMLDPNKSPTSPIPIPTASHHHHSLPQTQADLNSLPIFRISPPSQNNFEEIDHSYIYNPHRRFYSSLSLPNENEH</sequence>
<proteinExistence type="predicted"/>
<evidence type="ECO:0000256" key="1">
    <source>
        <dbReference type="SAM" id="MobiDB-lite"/>
    </source>
</evidence>
<comment type="caution">
    <text evidence="2">The sequence shown here is derived from an EMBL/GenBank/DDBJ whole genome shotgun (WGS) entry which is preliminary data.</text>
</comment>
<dbReference type="EMBL" id="CAJNOE010000102">
    <property type="protein sequence ID" value="CAF0914255.1"/>
    <property type="molecule type" value="Genomic_DNA"/>
</dbReference>
<dbReference type="Proteomes" id="UP000663868">
    <property type="component" value="Unassembled WGS sequence"/>
</dbReference>